<evidence type="ECO:0008006" key="3">
    <source>
        <dbReference type="Google" id="ProtNLM"/>
    </source>
</evidence>
<dbReference type="EMBL" id="CP096205">
    <property type="protein sequence ID" value="UPQ80047.1"/>
    <property type="molecule type" value="Genomic_DNA"/>
</dbReference>
<name>A0ABY4KLF0_9FLAO</name>
<evidence type="ECO:0000313" key="1">
    <source>
        <dbReference type="EMBL" id="UPQ80047.1"/>
    </source>
</evidence>
<gene>
    <name evidence="1" type="ORF">M0M57_04225</name>
</gene>
<sequence>MKKNLIQILLIFTCSIYAQPSYSELFVSNKRGFLIRQKNVLLKISDTTYLLERYPSGMGIFWGVTKDTLKLAENKLVSDSLQIEFKNTKKYKIITKKSKKNYRFKILDKSNPDILYTRNLVFREEIKYKIKDKELASEFVKKTNNLITKLNHEEFKIKVEAIVKSIE</sequence>
<reference evidence="1" key="1">
    <citation type="submission" date="2022-04" db="EMBL/GenBank/DDBJ databases">
        <title>Consumption of N2O by Flavobacterium azooxidireducens sp. nov. isolated from Decomposing Leaf Litter of Phragmites australis (Cav.).</title>
        <authorList>
            <person name="Behrendt U."/>
            <person name="Spanner T."/>
            <person name="Augustin J."/>
            <person name="Horn M.A."/>
            <person name="Kolb S."/>
            <person name="Ulrich A."/>
        </authorList>
    </citation>
    <scope>NUCLEOTIDE SEQUENCE</scope>
    <source>
        <strain evidence="1">IGB 4-14</strain>
    </source>
</reference>
<dbReference type="Proteomes" id="UP000830583">
    <property type="component" value="Chromosome"/>
</dbReference>
<dbReference type="RefSeq" id="WP_248435681.1">
    <property type="nucleotide sequence ID" value="NZ_CP096205.1"/>
</dbReference>
<proteinExistence type="predicted"/>
<keyword evidence="2" id="KW-1185">Reference proteome</keyword>
<protein>
    <recommendedName>
        <fullName evidence="3">DUF4468 domain-containing protein</fullName>
    </recommendedName>
</protein>
<accession>A0ABY4KLF0</accession>
<organism evidence="1 2">
    <name type="scientific">Flavobacterium azooxidireducens</name>
    <dbReference type="NCBI Taxonomy" id="1871076"/>
    <lineage>
        <taxon>Bacteria</taxon>
        <taxon>Pseudomonadati</taxon>
        <taxon>Bacteroidota</taxon>
        <taxon>Flavobacteriia</taxon>
        <taxon>Flavobacteriales</taxon>
        <taxon>Flavobacteriaceae</taxon>
        <taxon>Flavobacterium</taxon>
    </lineage>
</organism>
<evidence type="ECO:0000313" key="2">
    <source>
        <dbReference type="Proteomes" id="UP000830583"/>
    </source>
</evidence>